<sequence>MSSNEFYQKLYHGFHSGLNWDTPAKWDPEHKKAFYKKYPQVFDDDYLHLPPDQQDPEEVDRILKRFSEVARVTKLYFPARLTLVDHEGDGTDKKFLVHGGRLSTHGDVRLNKRESFLMYRKQQGRGIQEGWLREDGSLSPYYRDPAQDDSEQSDEGEEKPDEVDSEDEDEELYLQARNPEEDTAISGVMSKLDVEGS</sequence>
<evidence type="ECO:0000256" key="1">
    <source>
        <dbReference type="SAM" id="MobiDB-lite"/>
    </source>
</evidence>
<evidence type="ECO:0000313" key="2">
    <source>
        <dbReference type="EMBL" id="KAK8067766.1"/>
    </source>
</evidence>
<name>A0ABR1V987_9PEZI</name>
<organism evidence="2 3">
    <name type="scientific">Apiospora saccharicola</name>
    <dbReference type="NCBI Taxonomy" id="335842"/>
    <lineage>
        <taxon>Eukaryota</taxon>
        <taxon>Fungi</taxon>
        <taxon>Dikarya</taxon>
        <taxon>Ascomycota</taxon>
        <taxon>Pezizomycotina</taxon>
        <taxon>Sordariomycetes</taxon>
        <taxon>Xylariomycetidae</taxon>
        <taxon>Amphisphaeriales</taxon>
        <taxon>Apiosporaceae</taxon>
        <taxon>Apiospora</taxon>
    </lineage>
</organism>
<dbReference type="EMBL" id="JAQQWM010000004">
    <property type="protein sequence ID" value="KAK8067766.1"/>
    <property type="molecule type" value="Genomic_DNA"/>
</dbReference>
<feature type="region of interest" description="Disordered" evidence="1">
    <location>
        <begin position="130"/>
        <end position="197"/>
    </location>
</feature>
<reference evidence="2 3" key="1">
    <citation type="submission" date="2023-01" db="EMBL/GenBank/DDBJ databases">
        <title>Analysis of 21 Apiospora genomes using comparative genomics revels a genus with tremendous synthesis potential of carbohydrate active enzymes and secondary metabolites.</title>
        <authorList>
            <person name="Sorensen T."/>
        </authorList>
    </citation>
    <scope>NUCLEOTIDE SEQUENCE [LARGE SCALE GENOMIC DNA]</scope>
    <source>
        <strain evidence="2 3">CBS 83171</strain>
    </source>
</reference>
<feature type="compositionally biased region" description="Acidic residues" evidence="1">
    <location>
        <begin position="147"/>
        <end position="172"/>
    </location>
</feature>
<comment type="caution">
    <text evidence="2">The sequence shown here is derived from an EMBL/GenBank/DDBJ whole genome shotgun (WGS) entry which is preliminary data.</text>
</comment>
<protein>
    <submittedName>
        <fullName evidence="2">Uncharacterized protein</fullName>
    </submittedName>
</protein>
<gene>
    <name evidence="2" type="ORF">PG996_006878</name>
</gene>
<accession>A0ABR1V987</accession>
<evidence type="ECO:0000313" key="3">
    <source>
        <dbReference type="Proteomes" id="UP001446871"/>
    </source>
</evidence>
<proteinExistence type="predicted"/>
<dbReference type="Proteomes" id="UP001446871">
    <property type="component" value="Unassembled WGS sequence"/>
</dbReference>
<keyword evidence="3" id="KW-1185">Reference proteome</keyword>